<keyword evidence="3" id="KW-1185">Reference proteome</keyword>
<name>L7EYF8_STRT8</name>
<protein>
    <submittedName>
        <fullName evidence="2">Uncharacterized protein</fullName>
    </submittedName>
</protein>
<evidence type="ECO:0000313" key="2">
    <source>
        <dbReference type="EMBL" id="ELP63405.1"/>
    </source>
</evidence>
<organism evidence="2 3">
    <name type="scientific">Streptomyces turgidiscabies (strain Car8)</name>
    <dbReference type="NCBI Taxonomy" id="698760"/>
    <lineage>
        <taxon>Bacteria</taxon>
        <taxon>Bacillati</taxon>
        <taxon>Actinomycetota</taxon>
        <taxon>Actinomycetes</taxon>
        <taxon>Kitasatosporales</taxon>
        <taxon>Streptomycetaceae</taxon>
        <taxon>Streptomyces</taxon>
    </lineage>
</organism>
<accession>L7EYF8</accession>
<dbReference type="AlphaFoldDB" id="L7EYF8"/>
<gene>
    <name evidence="2" type="ORF">STRTUCAR8_07166</name>
</gene>
<proteinExistence type="predicted"/>
<dbReference type="Proteomes" id="UP000010931">
    <property type="component" value="Unassembled WGS sequence"/>
</dbReference>
<sequence length="27" mass="2923">MWRDVFPGSARPAFEDEAVQAEGGSRG</sequence>
<feature type="region of interest" description="Disordered" evidence="1">
    <location>
        <begin position="1"/>
        <end position="27"/>
    </location>
</feature>
<evidence type="ECO:0000256" key="1">
    <source>
        <dbReference type="SAM" id="MobiDB-lite"/>
    </source>
</evidence>
<reference evidence="2 3" key="1">
    <citation type="journal article" date="2011" name="Plasmid">
        <title>Streptomyces turgidiscabies Car8 contains a modular pathogenicity island that shares virulence genes with other actinobacterial plant pathogens.</title>
        <authorList>
            <person name="Huguet-Tapia J.C."/>
            <person name="Badger J.H."/>
            <person name="Loria R."/>
            <person name="Pettis G.S."/>
        </authorList>
    </citation>
    <scope>NUCLEOTIDE SEQUENCE [LARGE SCALE GENOMIC DNA]</scope>
    <source>
        <strain evidence="2 3">Car8</strain>
    </source>
</reference>
<dbReference type="EMBL" id="AEJB01000518">
    <property type="protein sequence ID" value="ELP63405.1"/>
    <property type="molecule type" value="Genomic_DNA"/>
</dbReference>
<evidence type="ECO:0000313" key="3">
    <source>
        <dbReference type="Proteomes" id="UP000010931"/>
    </source>
</evidence>
<comment type="caution">
    <text evidence="2">The sequence shown here is derived from an EMBL/GenBank/DDBJ whole genome shotgun (WGS) entry which is preliminary data.</text>
</comment>
<feature type="non-terminal residue" evidence="2">
    <location>
        <position position="27"/>
    </location>
</feature>